<proteinExistence type="predicted"/>
<feature type="region of interest" description="Disordered" evidence="1">
    <location>
        <begin position="173"/>
        <end position="389"/>
    </location>
</feature>
<evidence type="ECO:0000256" key="1">
    <source>
        <dbReference type="SAM" id="MobiDB-lite"/>
    </source>
</evidence>
<feature type="compositionally biased region" description="Low complexity" evidence="1">
    <location>
        <begin position="245"/>
        <end position="275"/>
    </location>
</feature>
<feature type="compositionally biased region" description="Low complexity" evidence="1">
    <location>
        <begin position="324"/>
        <end position="365"/>
    </location>
</feature>
<feature type="compositionally biased region" description="Low complexity" evidence="1">
    <location>
        <begin position="282"/>
        <end position="306"/>
    </location>
</feature>
<keyword evidence="2" id="KW-1133">Transmembrane helix</keyword>
<feature type="compositionally biased region" description="Gly residues" evidence="1">
    <location>
        <begin position="173"/>
        <end position="184"/>
    </location>
</feature>
<evidence type="ECO:0000313" key="4">
    <source>
        <dbReference type="EMBL" id="RTE83585.1"/>
    </source>
</evidence>
<feature type="signal peptide" evidence="3">
    <location>
        <begin position="1"/>
        <end position="17"/>
    </location>
</feature>
<gene>
    <name evidence="4" type="ORF">BHE90_001839</name>
</gene>
<keyword evidence="2" id="KW-0812">Transmembrane</keyword>
<keyword evidence="3" id="KW-0732">Signal</keyword>
<feature type="compositionally biased region" description="Polar residues" evidence="1">
    <location>
        <begin position="366"/>
        <end position="379"/>
    </location>
</feature>
<name>A0A430M6J5_9HYPO</name>
<sequence length="419" mass="41512">MRRESAALAGLLTVAQAQSIAIDGVLFAYQTATITECFPMGGGGLEPTLGLSIGGNAPIIHRPAVTGQPIIVEVDAPRCDSCGCDTCVHTEVYTLTCDAFCNTGLCKQAYVVTETYSGMTAKPTLAPTDLPFGFTCDVQTCTWCGPEPITATITYPLTERLYVNKVPAPTGVPGGSGPGVGGPGAKKPAAYSPSQDDGAGFHYESDYASGADSTGAGSNSGSPHGGSGSDADSDSKGNSNGGSYGDSDSGSDAGSYSHPESGPGSSQGSSSSSNDNSHHGSDSNSNSNANSDSGSKAGSDSYPGPGSSSGSGTQPGSGSGSGSQPGSNAGSQPGSYPGSQSGSQPGSQSGWQPGPGAGNNPASNNKQNAGSDSTSNNSPELPPSDDRPVYVSSASKSIVIFTLGFTSLVSFTFLALISL</sequence>
<comment type="caution">
    <text evidence="4">The sequence shown here is derived from an EMBL/GenBank/DDBJ whole genome shotgun (WGS) entry which is preliminary data.</text>
</comment>
<dbReference type="AlphaFoldDB" id="A0A430M6J5"/>
<dbReference type="EMBL" id="MIKF01000014">
    <property type="protein sequence ID" value="RTE83585.1"/>
    <property type="molecule type" value="Genomic_DNA"/>
</dbReference>
<organism evidence="4 5">
    <name type="scientific">Fusarium euwallaceae</name>
    <dbReference type="NCBI Taxonomy" id="1147111"/>
    <lineage>
        <taxon>Eukaryota</taxon>
        <taxon>Fungi</taxon>
        <taxon>Dikarya</taxon>
        <taxon>Ascomycota</taxon>
        <taxon>Pezizomycotina</taxon>
        <taxon>Sordariomycetes</taxon>
        <taxon>Hypocreomycetidae</taxon>
        <taxon>Hypocreales</taxon>
        <taxon>Nectriaceae</taxon>
        <taxon>Fusarium</taxon>
        <taxon>Fusarium solani species complex</taxon>
    </lineage>
</organism>
<evidence type="ECO:0000256" key="3">
    <source>
        <dbReference type="SAM" id="SignalP"/>
    </source>
</evidence>
<dbReference type="Proteomes" id="UP000287124">
    <property type="component" value="Unassembled WGS sequence"/>
</dbReference>
<evidence type="ECO:0008006" key="6">
    <source>
        <dbReference type="Google" id="ProtNLM"/>
    </source>
</evidence>
<evidence type="ECO:0000256" key="2">
    <source>
        <dbReference type="SAM" id="Phobius"/>
    </source>
</evidence>
<feature type="compositionally biased region" description="Gly residues" evidence="1">
    <location>
        <begin position="307"/>
        <end position="323"/>
    </location>
</feature>
<evidence type="ECO:0000313" key="5">
    <source>
        <dbReference type="Proteomes" id="UP000287124"/>
    </source>
</evidence>
<feature type="transmembrane region" description="Helical" evidence="2">
    <location>
        <begin position="398"/>
        <end position="417"/>
    </location>
</feature>
<feature type="chain" id="PRO_5019060436" description="4Fe-4S ferredoxin-type domain-containing protein" evidence="3">
    <location>
        <begin position="18"/>
        <end position="419"/>
    </location>
</feature>
<feature type="compositionally biased region" description="Low complexity" evidence="1">
    <location>
        <begin position="185"/>
        <end position="194"/>
    </location>
</feature>
<protein>
    <recommendedName>
        <fullName evidence="6">4Fe-4S ferredoxin-type domain-containing protein</fullName>
    </recommendedName>
</protein>
<accession>A0A430M6J5</accession>
<keyword evidence="5" id="KW-1185">Reference proteome</keyword>
<keyword evidence="2" id="KW-0472">Membrane</keyword>
<reference evidence="4 5" key="1">
    <citation type="submission" date="2017-06" db="EMBL/GenBank/DDBJ databases">
        <title>Comparative genomic analysis of Ambrosia Fusariam Clade fungi.</title>
        <authorList>
            <person name="Stajich J.E."/>
            <person name="Carrillo J."/>
            <person name="Kijimoto T."/>
            <person name="Eskalen A."/>
            <person name="O'Donnell K."/>
            <person name="Kasson M."/>
        </authorList>
    </citation>
    <scope>NUCLEOTIDE SEQUENCE [LARGE SCALE GENOMIC DNA]</scope>
    <source>
        <strain evidence="4 5">UCR1854</strain>
    </source>
</reference>